<keyword evidence="12" id="KW-0732">Signal</keyword>
<dbReference type="PRINTS" id="PR00092">
    <property type="entry name" value="TYROSINASE"/>
</dbReference>
<comment type="cofactor">
    <cofactor evidence="1">
        <name>Cu(2+)</name>
        <dbReference type="ChEBI" id="CHEBI:29036"/>
    </cofactor>
</comment>
<dbReference type="PROSITE" id="PS00498">
    <property type="entry name" value="TYROSINASE_2"/>
    <property type="match status" value="1"/>
</dbReference>
<dbReference type="SUPFAM" id="SSF48056">
    <property type="entry name" value="Di-copper centre-containing domain"/>
    <property type="match status" value="1"/>
</dbReference>
<accession>N1PUW0</accession>
<evidence type="ECO:0000256" key="12">
    <source>
        <dbReference type="SAM" id="SignalP"/>
    </source>
</evidence>
<keyword evidence="7" id="KW-0503">Monooxygenase</keyword>
<dbReference type="STRING" id="675120.N1PUW0"/>
<keyword evidence="6" id="KW-0186">Copper</keyword>
<dbReference type="InterPro" id="IPR008922">
    <property type="entry name" value="Di-copper_centre_dom_sf"/>
</dbReference>
<dbReference type="HOGENOM" id="CLU_013691_3_0_1"/>
<dbReference type="EC" id="1.14.18.1" evidence="3"/>
<dbReference type="OMA" id="WQTIYPN"/>
<feature type="chain" id="PRO_5004109360" description="tyrosinase" evidence="12">
    <location>
        <begin position="23"/>
        <end position="759"/>
    </location>
</feature>
<comment type="catalytic activity">
    <reaction evidence="10">
        <text>L-tyrosine + O2 = L-dopaquinone + H2O</text>
        <dbReference type="Rhea" id="RHEA:18117"/>
        <dbReference type="ChEBI" id="CHEBI:15377"/>
        <dbReference type="ChEBI" id="CHEBI:15379"/>
        <dbReference type="ChEBI" id="CHEBI:57924"/>
        <dbReference type="ChEBI" id="CHEBI:58315"/>
        <dbReference type="EC" id="1.14.18.1"/>
    </reaction>
</comment>
<dbReference type="GO" id="GO:0004503">
    <property type="term" value="F:tyrosinase activity"/>
    <property type="evidence" value="ECO:0007669"/>
    <property type="project" value="UniProtKB-EC"/>
</dbReference>
<keyword evidence="16" id="KW-1185">Reference proteome</keyword>
<keyword evidence="4" id="KW-0479">Metal-binding</keyword>
<dbReference type="OrthoDB" id="6132182at2759"/>
<evidence type="ECO:0000259" key="13">
    <source>
        <dbReference type="PROSITE" id="PS00497"/>
    </source>
</evidence>
<keyword evidence="5" id="KW-0560">Oxidoreductase</keyword>
<dbReference type="GO" id="GO:0042438">
    <property type="term" value="P:melanin biosynthetic process"/>
    <property type="evidence" value="ECO:0007669"/>
    <property type="project" value="UniProtKB-KW"/>
</dbReference>
<name>N1PUW0_DOTSN</name>
<dbReference type="InterPro" id="IPR002227">
    <property type="entry name" value="Tyrosinase_Cu-bd"/>
</dbReference>
<dbReference type="Proteomes" id="UP000016933">
    <property type="component" value="Unassembled WGS sequence"/>
</dbReference>
<organism evidence="15 16">
    <name type="scientific">Dothistroma septosporum (strain NZE10 / CBS 128990)</name>
    <name type="common">Red band needle blight fungus</name>
    <name type="synonym">Mycosphaerella pini</name>
    <dbReference type="NCBI Taxonomy" id="675120"/>
    <lineage>
        <taxon>Eukaryota</taxon>
        <taxon>Fungi</taxon>
        <taxon>Dikarya</taxon>
        <taxon>Ascomycota</taxon>
        <taxon>Pezizomycotina</taxon>
        <taxon>Dothideomycetes</taxon>
        <taxon>Dothideomycetidae</taxon>
        <taxon>Mycosphaerellales</taxon>
        <taxon>Mycosphaerellaceae</taxon>
        <taxon>Dothistroma</taxon>
    </lineage>
</organism>
<sequence>MRFTAAALSSLSLIATLSSTVAAHGSHESHDRLHYRQAAETGPVVVTTGSKSLGDGQVHARLEVSDMFANRPDQWSLLILALQKFQSGSTSNVTSYYAISSIHGVPREEWDGVAQCDTCNGADGYCTHDSVLFPPWHRAYTALYEQEFLKVAKEIADSFPSGPLKQRMDTALQTLRWPYWDSAAKPEGDHCLPEFLSSAHITVTTQNGETQIDNPFYEYKFVDPSTNYYTPFNQWQSTLRYPVSDNAASASNEAGVVNAFDNTRQTLQDQIYSLLANCDNYLYFSNDAPGGTYEKCSNSLEAIHNSVHTTGGGPGSSGVSGGHLTYLPIAAYDPLFWLHHCNVDRIFALWQTIYPNSYGATQVAAHNTWTIAEGSTQNIDSDLSPFRDSSNSFWTTRKVQNWENAFGYTYPEFLVSGGSRESIVDAVNSLYGANAGKTAASYSKLVEKSSLSGANSKRALQASVPLSSDSQTLAEDSPVPQGYSAKAQTSSYSTPNTTTAADGSLSTGHPAPYPNMTVGRNTTFTTSNGSTYEYLCHFQTPRYALNGSYVVYAFDGTPASHDTSSWNSDSSCIGSIGIMAGGDMVKPDVISYGGVPMTRHLQERCKEGKLSGMQEEYAVPYLQKNLQWKIVRQGEEIQPETVPNFEAAVYSGTSSPEGSNALGSWNSYTTQVEVTKDKAGGAQSAPASECPAPGQPQSGAGPSSASNGTVAGGYGHPVAGTNAPAGTSSNQPSAYTGAAGKPSFQIAGLLAAAGLVAVL</sequence>
<dbReference type="Gene3D" id="1.10.1280.10">
    <property type="entry name" value="Di-copper center containing domain from catechol oxidase"/>
    <property type="match status" value="1"/>
</dbReference>
<gene>
    <name evidence="15" type="ORF">DOTSEDRAFT_69194</name>
</gene>
<feature type="signal peptide" evidence="12">
    <location>
        <begin position="1"/>
        <end position="22"/>
    </location>
</feature>
<evidence type="ECO:0000259" key="14">
    <source>
        <dbReference type="PROSITE" id="PS00498"/>
    </source>
</evidence>
<protein>
    <recommendedName>
        <fullName evidence="3">tyrosinase</fullName>
        <ecNumber evidence="3">1.14.18.1</ecNumber>
    </recommendedName>
</protein>
<evidence type="ECO:0000256" key="7">
    <source>
        <dbReference type="ARBA" id="ARBA00023033"/>
    </source>
</evidence>
<evidence type="ECO:0000256" key="8">
    <source>
        <dbReference type="ARBA" id="ARBA00023101"/>
    </source>
</evidence>
<evidence type="ECO:0000256" key="6">
    <source>
        <dbReference type="ARBA" id="ARBA00023008"/>
    </source>
</evidence>
<dbReference type="AlphaFoldDB" id="N1PUW0"/>
<feature type="compositionally biased region" description="Polar residues" evidence="11">
    <location>
        <begin position="464"/>
        <end position="474"/>
    </location>
</feature>
<reference evidence="16" key="1">
    <citation type="journal article" date="2012" name="PLoS Genet.">
        <title>The genomes of the fungal plant pathogens Cladosporium fulvum and Dothistroma septosporum reveal adaptation to different hosts and lifestyles but also signatures of common ancestry.</title>
        <authorList>
            <person name="de Wit P.J.G.M."/>
            <person name="van der Burgt A."/>
            <person name="Oekmen B."/>
            <person name="Stergiopoulos I."/>
            <person name="Abd-Elsalam K.A."/>
            <person name="Aerts A.L."/>
            <person name="Bahkali A.H."/>
            <person name="Beenen H.G."/>
            <person name="Chettri P."/>
            <person name="Cox M.P."/>
            <person name="Datema E."/>
            <person name="de Vries R.P."/>
            <person name="Dhillon B."/>
            <person name="Ganley A.R."/>
            <person name="Griffiths S.A."/>
            <person name="Guo Y."/>
            <person name="Hamelin R.C."/>
            <person name="Henrissat B."/>
            <person name="Kabir M.S."/>
            <person name="Jashni M.K."/>
            <person name="Kema G."/>
            <person name="Klaubauf S."/>
            <person name="Lapidus A."/>
            <person name="Levasseur A."/>
            <person name="Lindquist E."/>
            <person name="Mehrabi R."/>
            <person name="Ohm R.A."/>
            <person name="Owen T.J."/>
            <person name="Salamov A."/>
            <person name="Schwelm A."/>
            <person name="Schijlen E."/>
            <person name="Sun H."/>
            <person name="van den Burg H.A."/>
            <person name="van Ham R.C.H.J."/>
            <person name="Zhang S."/>
            <person name="Goodwin S.B."/>
            <person name="Grigoriev I.V."/>
            <person name="Collemare J."/>
            <person name="Bradshaw R.E."/>
        </authorList>
    </citation>
    <scope>NUCLEOTIDE SEQUENCE [LARGE SCALE GENOMIC DNA]</scope>
    <source>
        <strain evidence="16">NZE10 / CBS 128990</strain>
    </source>
</reference>
<feature type="compositionally biased region" description="Polar residues" evidence="11">
    <location>
        <begin position="724"/>
        <end position="734"/>
    </location>
</feature>
<dbReference type="Pfam" id="PF18132">
    <property type="entry name" value="Tyrosinase_C"/>
    <property type="match status" value="1"/>
</dbReference>
<evidence type="ECO:0000256" key="10">
    <source>
        <dbReference type="ARBA" id="ARBA00048881"/>
    </source>
</evidence>
<feature type="compositionally biased region" description="Polar residues" evidence="11">
    <location>
        <begin position="486"/>
        <end position="507"/>
    </location>
</feature>
<evidence type="ECO:0000256" key="5">
    <source>
        <dbReference type="ARBA" id="ARBA00023002"/>
    </source>
</evidence>
<dbReference type="PANTHER" id="PTHR11474">
    <property type="entry name" value="TYROSINASE FAMILY MEMBER"/>
    <property type="match status" value="1"/>
</dbReference>
<proteinExistence type="inferred from homology"/>
<reference evidence="15 16" key="2">
    <citation type="journal article" date="2012" name="PLoS Pathog.">
        <title>Diverse lifestyles and strategies of plant pathogenesis encoded in the genomes of eighteen Dothideomycetes fungi.</title>
        <authorList>
            <person name="Ohm R.A."/>
            <person name="Feau N."/>
            <person name="Henrissat B."/>
            <person name="Schoch C.L."/>
            <person name="Horwitz B.A."/>
            <person name="Barry K.W."/>
            <person name="Condon B.J."/>
            <person name="Copeland A.C."/>
            <person name="Dhillon B."/>
            <person name="Glaser F."/>
            <person name="Hesse C.N."/>
            <person name="Kosti I."/>
            <person name="LaButti K."/>
            <person name="Lindquist E.A."/>
            <person name="Lucas S."/>
            <person name="Salamov A.A."/>
            <person name="Bradshaw R.E."/>
            <person name="Ciuffetti L."/>
            <person name="Hamelin R.C."/>
            <person name="Kema G.H.J."/>
            <person name="Lawrence C."/>
            <person name="Scott J.A."/>
            <person name="Spatafora J.W."/>
            <person name="Turgeon B.G."/>
            <person name="de Wit P.J.G.M."/>
            <person name="Zhong S."/>
            <person name="Goodwin S.B."/>
            <person name="Grigoriev I.V."/>
        </authorList>
    </citation>
    <scope>NUCLEOTIDE SEQUENCE [LARGE SCALE GENOMIC DNA]</scope>
    <source>
        <strain evidence="16">NZE10 / CBS 128990</strain>
    </source>
</reference>
<evidence type="ECO:0000256" key="9">
    <source>
        <dbReference type="ARBA" id="ARBA00048233"/>
    </source>
</evidence>
<dbReference type="GO" id="GO:0046872">
    <property type="term" value="F:metal ion binding"/>
    <property type="evidence" value="ECO:0007669"/>
    <property type="project" value="UniProtKB-KW"/>
</dbReference>
<comment type="catalytic activity">
    <reaction evidence="9">
        <text>2 L-dopa + O2 = 2 L-dopaquinone + 2 H2O</text>
        <dbReference type="Rhea" id="RHEA:34287"/>
        <dbReference type="ChEBI" id="CHEBI:15377"/>
        <dbReference type="ChEBI" id="CHEBI:15379"/>
        <dbReference type="ChEBI" id="CHEBI:57504"/>
        <dbReference type="ChEBI" id="CHEBI:57924"/>
        <dbReference type="EC" id="1.14.18.1"/>
    </reaction>
</comment>
<evidence type="ECO:0000256" key="3">
    <source>
        <dbReference type="ARBA" id="ARBA00011906"/>
    </source>
</evidence>
<evidence type="ECO:0000256" key="1">
    <source>
        <dbReference type="ARBA" id="ARBA00001973"/>
    </source>
</evidence>
<keyword evidence="8" id="KW-0470">Melanin biosynthesis</keyword>
<dbReference type="InterPro" id="IPR041640">
    <property type="entry name" value="Tyrosinase_C"/>
</dbReference>
<dbReference type="InterPro" id="IPR050316">
    <property type="entry name" value="Tyrosinase/Hemocyanin"/>
</dbReference>
<dbReference type="EMBL" id="KB446536">
    <property type="protein sequence ID" value="EME47152.1"/>
    <property type="molecule type" value="Genomic_DNA"/>
</dbReference>
<evidence type="ECO:0000256" key="2">
    <source>
        <dbReference type="ARBA" id="ARBA00009928"/>
    </source>
</evidence>
<evidence type="ECO:0000256" key="11">
    <source>
        <dbReference type="SAM" id="MobiDB-lite"/>
    </source>
</evidence>
<dbReference type="PANTHER" id="PTHR11474:SF76">
    <property type="entry name" value="SHKT DOMAIN-CONTAINING PROTEIN"/>
    <property type="match status" value="1"/>
</dbReference>
<dbReference type="PROSITE" id="PS00497">
    <property type="entry name" value="TYROSINASE_1"/>
    <property type="match status" value="1"/>
</dbReference>
<evidence type="ECO:0000256" key="4">
    <source>
        <dbReference type="ARBA" id="ARBA00022723"/>
    </source>
</evidence>
<feature type="compositionally biased region" description="Low complexity" evidence="11">
    <location>
        <begin position="691"/>
        <end position="706"/>
    </location>
</feature>
<evidence type="ECO:0000313" key="15">
    <source>
        <dbReference type="EMBL" id="EME47152.1"/>
    </source>
</evidence>
<feature type="domain" description="Tyrosinase copper-binding" evidence="14">
    <location>
        <begin position="333"/>
        <end position="344"/>
    </location>
</feature>
<evidence type="ECO:0000313" key="16">
    <source>
        <dbReference type="Proteomes" id="UP000016933"/>
    </source>
</evidence>
<feature type="domain" description="Tyrosinase copper-binding" evidence="13">
    <location>
        <begin position="128"/>
        <end position="145"/>
    </location>
</feature>
<feature type="region of interest" description="Disordered" evidence="11">
    <location>
        <begin position="677"/>
        <end position="736"/>
    </location>
</feature>
<dbReference type="Pfam" id="PF00264">
    <property type="entry name" value="Tyrosinase"/>
    <property type="match status" value="1"/>
</dbReference>
<comment type="similarity">
    <text evidence="2">Belongs to the tyrosinase family.</text>
</comment>
<feature type="region of interest" description="Disordered" evidence="11">
    <location>
        <begin position="461"/>
        <end position="516"/>
    </location>
</feature>
<dbReference type="eggNOG" id="ENOG502RF2C">
    <property type="taxonomic scope" value="Eukaryota"/>
</dbReference>